<proteinExistence type="predicted"/>
<evidence type="ECO:0000313" key="1">
    <source>
        <dbReference type="EMBL" id="KRY28018.1"/>
    </source>
</evidence>
<keyword evidence="2" id="KW-1185">Reference proteome</keyword>
<reference evidence="1 2" key="1">
    <citation type="submission" date="2015-01" db="EMBL/GenBank/DDBJ databases">
        <title>Evolution of Trichinella species and genotypes.</title>
        <authorList>
            <person name="Korhonen P.K."/>
            <person name="Edoardo P."/>
            <person name="Giuseppe L.R."/>
            <person name="Gasser R.B."/>
        </authorList>
    </citation>
    <scope>NUCLEOTIDE SEQUENCE [LARGE SCALE GENOMIC DNA]</scope>
    <source>
        <strain evidence="1">ISS3</strain>
    </source>
</reference>
<name>A0A0V1ATC7_TRISP</name>
<comment type="caution">
    <text evidence="1">The sequence shown here is derived from an EMBL/GenBank/DDBJ whole genome shotgun (WGS) entry which is preliminary data.</text>
</comment>
<dbReference type="EMBL" id="JYDH01000223">
    <property type="protein sequence ID" value="KRY28018.1"/>
    <property type="molecule type" value="Genomic_DNA"/>
</dbReference>
<dbReference type="AlphaFoldDB" id="A0A0V1ATC7"/>
<dbReference type="OrthoDB" id="10371933at2759"/>
<accession>A0A0V1ATC7</accession>
<gene>
    <name evidence="1" type="ORF">T01_10209</name>
</gene>
<evidence type="ECO:0000313" key="2">
    <source>
        <dbReference type="Proteomes" id="UP000054776"/>
    </source>
</evidence>
<organism evidence="1 2">
    <name type="scientific">Trichinella spiralis</name>
    <name type="common">Trichina worm</name>
    <dbReference type="NCBI Taxonomy" id="6334"/>
    <lineage>
        <taxon>Eukaryota</taxon>
        <taxon>Metazoa</taxon>
        <taxon>Ecdysozoa</taxon>
        <taxon>Nematoda</taxon>
        <taxon>Enoplea</taxon>
        <taxon>Dorylaimia</taxon>
        <taxon>Trichinellida</taxon>
        <taxon>Trichinellidae</taxon>
        <taxon>Trichinella</taxon>
    </lineage>
</organism>
<dbReference type="InParanoid" id="A0A0V1ATC7"/>
<protein>
    <submittedName>
        <fullName evidence="1">Uncharacterized protein</fullName>
    </submittedName>
</protein>
<dbReference type="Proteomes" id="UP000054776">
    <property type="component" value="Unassembled WGS sequence"/>
</dbReference>
<sequence>MCGYLIVLSLSNNDAIAICIISITCIRPGGIHQLSAEELIPCLSKTAAYRSSFVPIKGEKIDSPVGKTNESIPYSFDPNYPNDKNSVLEKFSYNCEKGLKIL</sequence>